<name>A0A6A5R7C3_9PLEO</name>
<dbReference type="CDD" id="cd12148">
    <property type="entry name" value="fungal_TF_MHR"/>
    <property type="match status" value="1"/>
</dbReference>
<dbReference type="InterPro" id="IPR036864">
    <property type="entry name" value="Zn2-C6_fun-type_DNA-bd_sf"/>
</dbReference>
<dbReference type="Proteomes" id="UP000800082">
    <property type="component" value="Unassembled WGS sequence"/>
</dbReference>
<dbReference type="AlphaFoldDB" id="A0A6A5R7C3"/>
<dbReference type="GO" id="GO:0000981">
    <property type="term" value="F:DNA-binding transcription factor activity, RNA polymerase II-specific"/>
    <property type="evidence" value="ECO:0007669"/>
    <property type="project" value="InterPro"/>
</dbReference>
<dbReference type="Pfam" id="PF04082">
    <property type="entry name" value="Fungal_trans"/>
    <property type="match status" value="1"/>
</dbReference>
<dbReference type="PANTHER" id="PTHR47425">
    <property type="entry name" value="FARB-RELATED"/>
    <property type="match status" value="1"/>
</dbReference>
<evidence type="ECO:0000313" key="5">
    <source>
        <dbReference type="EMBL" id="KAF1924065.1"/>
    </source>
</evidence>
<reference evidence="5" key="1">
    <citation type="journal article" date="2020" name="Stud. Mycol.">
        <title>101 Dothideomycetes genomes: a test case for predicting lifestyles and emergence of pathogens.</title>
        <authorList>
            <person name="Haridas S."/>
            <person name="Albert R."/>
            <person name="Binder M."/>
            <person name="Bloem J."/>
            <person name="Labutti K."/>
            <person name="Salamov A."/>
            <person name="Andreopoulos B."/>
            <person name="Baker S."/>
            <person name="Barry K."/>
            <person name="Bills G."/>
            <person name="Bluhm B."/>
            <person name="Cannon C."/>
            <person name="Castanera R."/>
            <person name="Culley D."/>
            <person name="Daum C."/>
            <person name="Ezra D."/>
            <person name="Gonzalez J."/>
            <person name="Henrissat B."/>
            <person name="Kuo A."/>
            <person name="Liang C."/>
            <person name="Lipzen A."/>
            <person name="Lutzoni F."/>
            <person name="Magnuson J."/>
            <person name="Mondo S."/>
            <person name="Nolan M."/>
            <person name="Ohm R."/>
            <person name="Pangilinan J."/>
            <person name="Park H.-J."/>
            <person name="Ramirez L."/>
            <person name="Alfaro M."/>
            <person name="Sun H."/>
            <person name="Tritt A."/>
            <person name="Yoshinaga Y."/>
            <person name="Zwiers L.-H."/>
            <person name="Turgeon B."/>
            <person name="Goodwin S."/>
            <person name="Spatafora J."/>
            <person name="Crous P."/>
            <person name="Grigoriev I."/>
        </authorList>
    </citation>
    <scope>NUCLEOTIDE SEQUENCE</scope>
    <source>
        <strain evidence="5">CBS 183.55</strain>
    </source>
</reference>
<dbReference type="SMART" id="SM00066">
    <property type="entry name" value="GAL4"/>
    <property type="match status" value="1"/>
</dbReference>
<dbReference type="RefSeq" id="XP_033444318.1">
    <property type="nucleotide sequence ID" value="XM_033593961.1"/>
</dbReference>
<dbReference type="SUPFAM" id="SSF57701">
    <property type="entry name" value="Zn2/Cys6 DNA-binding domain"/>
    <property type="match status" value="1"/>
</dbReference>
<feature type="domain" description="Zn(2)-C6 fungal-type" evidence="4">
    <location>
        <begin position="12"/>
        <end position="44"/>
    </location>
</feature>
<evidence type="ECO:0000256" key="2">
    <source>
        <dbReference type="ARBA" id="ARBA00023242"/>
    </source>
</evidence>
<protein>
    <recommendedName>
        <fullName evidence="4">Zn(2)-C6 fungal-type domain-containing protein</fullName>
    </recommendedName>
</protein>
<feature type="region of interest" description="Disordered" evidence="3">
    <location>
        <begin position="74"/>
        <end position="154"/>
    </location>
</feature>
<organism evidence="5 6">
    <name type="scientific">Didymella exigua CBS 183.55</name>
    <dbReference type="NCBI Taxonomy" id="1150837"/>
    <lineage>
        <taxon>Eukaryota</taxon>
        <taxon>Fungi</taxon>
        <taxon>Dikarya</taxon>
        <taxon>Ascomycota</taxon>
        <taxon>Pezizomycotina</taxon>
        <taxon>Dothideomycetes</taxon>
        <taxon>Pleosporomycetidae</taxon>
        <taxon>Pleosporales</taxon>
        <taxon>Pleosporineae</taxon>
        <taxon>Didymellaceae</taxon>
        <taxon>Didymella</taxon>
    </lineage>
</organism>
<dbReference type="PROSITE" id="PS00463">
    <property type="entry name" value="ZN2_CY6_FUNGAL_1"/>
    <property type="match status" value="1"/>
</dbReference>
<dbReference type="SMART" id="SM00906">
    <property type="entry name" value="Fungal_trans"/>
    <property type="match status" value="1"/>
</dbReference>
<dbReference type="GO" id="GO:0003677">
    <property type="term" value="F:DNA binding"/>
    <property type="evidence" value="ECO:0007669"/>
    <property type="project" value="InterPro"/>
</dbReference>
<sequence length="680" mass="76970">MRAQRRHRSAVACRNCRRRKVRCSVTVTGIPCSNCTQDRTACTIQEVSHELLRSPIPVSQRQVHSSELIGATVDKSSYAPVRNDSQALYPDRHDPPVRNSHSSLPGDGDPGNAQLGKTPVRLDPERQRNLEEEQSGAEISFAARGQGDSNSGTPFYTGEQPSMTSLIDVEEHFPRHVMLRHYPPSALSQADLQYLKHKGALSPLLMFSHQELLRAYFQHVHPMLPVLHLSKLEEMKSPDAIPLHGMLLYWSMAVVAVNFVPSDVWKAEKYSSRKHMKDTMYNRAKCLYDNTNETNKEVLLQSALLLSFWHSEKDSHSQPWYWSGVAINWCQIIGLHRDPDAARVNPLVSPQRRHLWRRLWACCMFRDRWLSLTLGRPLRIRLSDCDMPLPVSHDVLVDLEALPSDLHAYLPGDLVVMVEHWILLIQLCKILGEILLLCYQQLGNRPLLSQFEALETDLNSFSIPELKGTDQGSLASFSYYHSQLHLQATSITFYRSFVSVVPEGLATETAKSWTCRVRSRMESAATQTNSIIDHIAREGLVIFATPMTPILLVPAMHVHVLGCKSENHLTRRLAFNKLEMCMTFMRELQRTYTSASIFCGVFGEAIRQLVPGPLNESIWGVAQSEYPSTIGTLAPDSAESVAKDDLALQPVVSDDILESLLDENSTYNFWESMNMPDQYF</sequence>
<accession>A0A6A5R7C3</accession>
<gene>
    <name evidence="5" type="ORF">M421DRAFT_425082</name>
</gene>
<evidence type="ECO:0000259" key="4">
    <source>
        <dbReference type="PROSITE" id="PS50048"/>
    </source>
</evidence>
<dbReference type="GO" id="GO:0006351">
    <property type="term" value="P:DNA-templated transcription"/>
    <property type="evidence" value="ECO:0007669"/>
    <property type="project" value="InterPro"/>
</dbReference>
<dbReference type="Gene3D" id="4.10.240.10">
    <property type="entry name" value="Zn(2)-C6 fungal-type DNA-binding domain"/>
    <property type="match status" value="1"/>
</dbReference>
<dbReference type="CDD" id="cd00067">
    <property type="entry name" value="GAL4"/>
    <property type="match status" value="1"/>
</dbReference>
<keyword evidence="6" id="KW-1185">Reference proteome</keyword>
<evidence type="ECO:0000256" key="1">
    <source>
        <dbReference type="ARBA" id="ARBA00022723"/>
    </source>
</evidence>
<dbReference type="GO" id="GO:0008270">
    <property type="term" value="F:zinc ion binding"/>
    <property type="evidence" value="ECO:0007669"/>
    <property type="project" value="InterPro"/>
</dbReference>
<proteinExistence type="predicted"/>
<evidence type="ECO:0000256" key="3">
    <source>
        <dbReference type="SAM" id="MobiDB-lite"/>
    </source>
</evidence>
<dbReference type="OrthoDB" id="4161332at2759"/>
<dbReference type="GeneID" id="54351629"/>
<dbReference type="InterPro" id="IPR007219">
    <property type="entry name" value="XnlR_reg_dom"/>
</dbReference>
<keyword evidence="2" id="KW-0539">Nucleus</keyword>
<evidence type="ECO:0000313" key="6">
    <source>
        <dbReference type="Proteomes" id="UP000800082"/>
    </source>
</evidence>
<dbReference type="PROSITE" id="PS50048">
    <property type="entry name" value="ZN2_CY6_FUNGAL_2"/>
    <property type="match status" value="1"/>
</dbReference>
<dbReference type="Pfam" id="PF00172">
    <property type="entry name" value="Zn_clus"/>
    <property type="match status" value="1"/>
</dbReference>
<dbReference type="InterPro" id="IPR052761">
    <property type="entry name" value="Fungal_Detox/Toxin_TFs"/>
</dbReference>
<dbReference type="PANTHER" id="PTHR47425:SF3">
    <property type="entry name" value="ZN(II)2CYS6 TRANSCRIPTION FACTOR (EUROFUNG)"/>
    <property type="match status" value="1"/>
</dbReference>
<dbReference type="InterPro" id="IPR001138">
    <property type="entry name" value="Zn2Cys6_DnaBD"/>
</dbReference>
<dbReference type="EMBL" id="ML978997">
    <property type="protein sequence ID" value="KAF1924065.1"/>
    <property type="molecule type" value="Genomic_DNA"/>
</dbReference>
<feature type="compositionally biased region" description="Basic and acidic residues" evidence="3">
    <location>
        <begin position="120"/>
        <end position="131"/>
    </location>
</feature>
<keyword evidence="1" id="KW-0479">Metal-binding</keyword>